<accession>A0A2J0SUZ1</accession>
<proteinExistence type="inferred from homology"/>
<dbReference type="OrthoDB" id="9804721at2"/>
<evidence type="ECO:0000313" key="4">
    <source>
        <dbReference type="EMBL" id="MBA0313206.1"/>
    </source>
</evidence>
<dbReference type="CDD" id="cd00293">
    <property type="entry name" value="USP-like"/>
    <property type="match status" value="1"/>
</dbReference>
<reference evidence="4" key="1">
    <citation type="submission" date="2018-09" db="EMBL/GenBank/DDBJ databases">
        <authorList>
            <person name="Groschel M."/>
            <person name="Kohl T."/>
            <person name="Conchillo-Sole O."/>
            <person name="Mamat U."/>
            <person name="Yero D."/>
            <person name="Niemann S."/>
            <person name="Daura X."/>
            <person name="Gibert I."/>
        </authorList>
    </citation>
    <scope>NUCLEOTIDE SEQUENCE</scope>
    <source>
        <strain evidence="4">OG156</strain>
    </source>
</reference>
<organism evidence="3 5">
    <name type="scientific">Stenotrophomonas maltophilia</name>
    <name type="common">Pseudomonas maltophilia</name>
    <name type="synonym">Xanthomonas maltophilia</name>
    <dbReference type="NCBI Taxonomy" id="40324"/>
    <lineage>
        <taxon>Bacteria</taxon>
        <taxon>Pseudomonadati</taxon>
        <taxon>Pseudomonadota</taxon>
        <taxon>Gammaproteobacteria</taxon>
        <taxon>Lysobacterales</taxon>
        <taxon>Lysobacteraceae</taxon>
        <taxon>Stenotrophomonas</taxon>
        <taxon>Stenotrophomonas maltophilia group</taxon>
    </lineage>
</organism>
<dbReference type="Pfam" id="PF00582">
    <property type="entry name" value="Usp"/>
    <property type="match status" value="1"/>
</dbReference>
<dbReference type="AlphaFoldDB" id="A0A2J0SUZ1"/>
<evidence type="ECO:0000313" key="5">
    <source>
        <dbReference type="Proteomes" id="UP001214521"/>
    </source>
</evidence>
<feature type="domain" description="UspA" evidence="2">
    <location>
        <begin position="207"/>
        <end position="273"/>
    </location>
</feature>
<protein>
    <submittedName>
        <fullName evidence="3">Universal stress protein</fullName>
    </submittedName>
</protein>
<comment type="similarity">
    <text evidence="1">Belongs to the universal stress protein A family.</text>
</comment>
<evidence type="ECO:0000313" key="3">
    <source>
        <dbReference type="EMBL" id="EKT4441668.1"/>
    </source>
</evidence>
<gene>
    <name evidence="4" type="ORF">D7Y33_19710</name>
    <name evidence="3" type="ORF">QEK83_002324</name>
</gene>
<dbReference type="RefSeq" id="WP_049430389.1">
    <property type="nucleotide sequence ID" value="NZ_CP027562.1"/>
</dbReference>
<dbReference type="PANTHER" id="PTHR46268:SF15">
    <property type="entry name" value="UNIVERSAL STRESS PROTEIN HP_0031"/>
    <property type="match status" value="1"/>
</dbReference>
<sequence length="275" mass="29576">MYCDILLPFVLGRLHEQALGLATALSREQGSRLVALAGASVVVPVATGWMYYPAVYTALHEPAKETVRMLATSLEERLAGAGVDWLVSANERVWEGPVDQVMPQSRCVDLTILGLHRDDPGIEDTLVSSLLVESGVPLLLVPPEARDAVPRDVVIAWKSTRESIRAVHDALPLLVAAQRVHLLSIDAGPGEPSREKDATLRLVTHLQRHGVSASPVHRGYEEGGAGPAILNFVKESGADCIVAGGYGRSRASEFLFGGVTRTLIRHSPIPVFLAH</sequence>
<dbReference type="EMBL" id="ABLOMU010000023">
    <property type="protein sequence ID" value="EKT4441668.1"/>
    <property type="molecule type" value="Genomic_DNA"/>
</dbReference>
<dbReference type="InterPro" id="IPR006016">
    <property type="entry name" value="UspA"/>
</dbReference>
<dbReference type="Gene3D" id="3.40.50.12370">
    <property type="match status" value="1"/>
</dbReference>
<reference evidence="4" key="2">
    <citation type="journal article" date="2020" name="Front. Microbiol.">
        <title>Genetic Variants of the DSF Quorum Sensing System in Stenotrophomonas maltophilia Influence Virulence and Resistance Phenotypes Among Genotypically Diverse Clinical Isolates.</title>
        <authorList>
            <person name="Yero D."/>
            <person name="Huedo P."/>
            <person name="Conchillo-Sole O."/>
            <person name="Martinez-Servat S."/>
            <person name="Mamat U."/>
            <person name="Coves X."/>
            <person name="Llanas F."/>
            <person name="Roca I."/>
            <person name="Vila J."/>
            <person name="Schaible U.E."/>
            <person name="Daura X."/>
            <person name="Gibert I."/>
        </authorList>
    </citation>
    <scope>NUCLEOTIDE SEQUENCE</scope>
    <source>
        <strain evidence="4">OG156</strain>
    </source>
</reference>
<dbReference type="InterPro" id="IPR006015">
    <property type="entry name" value="Universal_stress_UspA"/>
</dbReference>
<dbReference type="Proteomes" id="UP000822271">
    <property type="component" value="Unassembled WGS sequence"/>
</dbReference>
<comment type="caution">
    <text evidence="3">The sequence shown here is derived from an EMBL/GenBank/DDBJ whole genome shotgun (WGS) entry which is preliminary data.</text>
</comment>
<evidence type="ECO:0000259" key="2">
    <source>
        <dbReference type="Pfam" id="PF00582"/>
    </source>
</evidence>
<name>A0A2J0SUZ1_STEMA</name>
<dbReference type="PRINTS" id="PR01438">
    <property type="entry name" value="UNVRSLSTRESS"/>
</dbReference>
<dbReference type="PANTHER" id="PTHR46268">
    <property type="entry name" value="STRESS RESPONSE PROTEIN NHAX"/>
    <property type="match status" value="1"/>
</dbReference>
<dbReference type="Proteomes" id="UP001214521">
    <property type="component" value="Unassembled WGS sequence"/>
</dbReference>
<dbReference type="EMBL" id="RAUE01000034">
    <property type="protein sequence ID" value="MBA0313206.1"/>
    <property type="molecule type" value="Genomic_DNA"/>
</dbReference>
<evidence type="ECO:0000256" key="1">
    <source>
        <dbReference type="ARBA" id="ARBA00008791"/>
    </source>
</evidence>
<dbReference type="SUPFAM" id="SSF52402">
    <property type="entry name" value="Adenine nucleotide alpha hydrolases-like"/>
    <property type="match status" value="2"/>
</dbReference>
<reference evidence="3" key="3">
    <citation type="submission" date="2022-07" db="EMBL/GenBank/DDBJ databases">
        <authorList>
            <consortium name="Clinical and Environmental Microbiology Branch: Whole genome sequencing antimicrobial resistance pathogens in the healthcare setting"/>
        </authorList>
    </citation>
    <scope>NUCLEOTIDE SEQUENCE</scope>
    <source>
        <strain evidence="3">Stenotrophomonas_maltophilia_2021CK-00905</strain>
    </source>
</reference>